<keyword evidence="1" id="KW-0812">Transmembrane</keyword>
<evidence type="ECO:0000256" key="1">
    <source>
        <dbReference type="SAM" id="Phobius"/>
    </source>
</evidence>
<feature type="transmembrane region" description="Helical" evidence="1">
    <location>
        <begin position="85"/>
        <end position="106"/>
    </location>
</feature>
<protein>
    <submittedName>
        <fullName evidence="2">Uncharacterized protein</fullName>
    </submittedName>
</protein>
<organism evidence="2 3">
    <name type="scientific">Corynebacterium coyleae</name>
    <dbReference type="NCBI Taxonomy" id="53374"/>
    <lineage>
        <taxon>Bacteria</taxon>
        <taxon>Bacillati</taxon>
        <taxon>Actinomycetota</taxon>
        <taxon>Actinomycetes</taxon>
        <taxon>Mycobacteriales</taxon>
        <taxon>Corynebacteriaceae</taxon>
        <taxon>Corynebacterium</taxon>
    </lineage>
</organism>
<dbReference type="RefSeq" id="WP_167617548.1">
    <property type="nucleotide sequence ID" value="NZ_JAAUVV010000039.1"/>
</dbReference>
<accession>A0AAP6XMD4</accession>
<dbReference type="Proteomes" id="UP000591626">
    <property type="component" value="Unassembled WGS sequence"/>
</dbReference>
<proteinExistence type="predicted"/>
<keyword evidence="1" id="KW-1133">Transmembrane helix</keyword>
<gene>
    <name evidence="2" type="ORF">HC138_11745</name>
</gene>
<keyword evidence="1" id="KW-0472">Membrane</keyword>
<dbReference type="AlphaFoldDB" id="A0AAP6XMD4"/>
<evidence type="ECO:0000313" key="3">
    <source>
        <dbReference type="Proteomes" id="UP000591626"/>
    </source>
</evidence>
<name>A0AAP6XMD4_9CORY</name>
<sequence>MTKTKALPGNAKQSGFIRMKKNLLVPGAAAALLCSTVAVPAASAQQTIDPQAVRDLIAVASAISEQTDASSTGTGAGTNAELSPLAIAAIVIGSLAAVGAGSVFAIQQGWVQLPPDLARAARELGVPVPAPASARGNCSPQAFDAVVPGWPKIFGTSVSYCDGKWAVAGANGTDWTESFKFVNGKWTRIKPDGTTSTGMTQGCYNGIKLRQQGAPEAFMRRVTVCKPSEIGR</sequence>
<comment type="caution">
    <text evidence="2">The sequence shown here is derived from an EMBL/GenBank/DDBJ whole genome shotgun (WGS) entry which is preliminary data.</text>
</comment>
<dbReference type="EMBL" id="JAAUVV010000039">
    <property type="protein sequence ID" value="NJJ05001.1"/>
    <property type="molecule type" value="Genomic_DNA"/>
</dbReference>
<reference evidence="2 3" key="1">
    <citation type="submission" date="2020-03" db="EMBL/GenBank/DDBJ databases">
        <title>Draft genome sequences of bacterial isolates from the female urobiome.</title>
        <authorList>
            <person name="Miller-Ensminger T."/>
            <person name="Wolfe A.J."/>
            <person name="Putonti C."/>
        </authorList>
    </citation>
    <scope>NUCLEOTIDE SEQUENCE [LARGE SCALE GENOMIC DNA]</scope>
    <source>
        <strain evidence="2 3">UMB8490</strain>
    </source>
</reference>
<evidence type="ECO:0000313" key="2">
    <source>
        <dbReference type="EMBL" id="NJJ05001.1"/>
    </source>
</evidence>